<dbReference type="Gene3D" id="3.40.50.1820">
    <property type="entry name" value="alpha/beta hydrolase"/>
    <property type="match status" value="1"/>
</dbReference>
<evidence type="ECO:0000313" key="3">
    <source>
        <dbReference type="Proteomes" id="UP001059617"/>
    </source>
</evidence>
<keyword evidence="3" id="KW-1185">Reference proteome</keyword>
<dbReference type="Proteomes" id="UP001059617">
    <property type="component" value="Chromosome"/>
</dbReference>
<evidence type="ECO:0008006" key="4">
    <source>
        <dbReference type="Google" id="ProtNLM"/>
    </source>
</evidence>
<reference evidence="2" key="2">
    <citation type="submission" date="2022-09" db="EMBL/GenBank/DDBJ databases">
        <title>Biosynthetic gene clusters of Dactylosporangioum fulvum.</title>
        <authorList>
            <person name="Caradec T."/>
        </authorList>
    </citation>
    <scope>NUCLEOTIDE SEQUENCE</scope>
    <source>
        <strain evidence="2">NRRL B-16292</strain>
    </source>
</reference>
<organism evidence="2 3">
    <name type="scientific">Dactylosporangium fulvum</name>
    <dbReference type="NCBI Taxonomy" id="53359"/>
    <lineage>
        <taxon>Bacteria</taxon>
        <taxon>Bacillati</taxon>
        <taxon>Actinomycetota</taxon>
        <taxon>Actinomycetes</taxon>
        <taxon>Micromonosporales</taxon>
        <taxon>Micromonosporaceae</taxon>
        <taxon>Dactylosporangium</taxon>
    </lineage>
</organism>
<evidence type="ECO:0000313" key="2">
    <source>
        <dbReference type="EMBL" id="UWP86244.1"/>
    </source>
</evidence>
<feature type="region of interest" description="Disordered" evidence="1">
    <location>
        <begin position="1"/>
        <end position="23"/>
    </location>
</feature>
<accession>A0ABY5W9S7</accession>
<reference evidence="2" key="1">
    <citation type="submission" date="2021-04" db="EMBL/GenBank/DDBJ databases">
        <authorList>
            <person name="Hartkoorn R.C."/>
            <person name="Beaudoing E."/>
            <person name="Hot D."/>
        </authorList>
    </citation>
    <scope>NUCLEOTIDE SEQUENCE</scope>
    <source>
        <strain evidence="2">NRRL B-16292</strain>
    </source>
</reference>
<dbReference type="EMBL" id="CP073720">
    <property type="protein sequence ID" value="UWP86244.1"/>
    <property type="molecule type" value="Genomic_DNA"/>
</dbReference>
<name>A0ABY5W9S7_9ACTN</name>
<sequence length="115" mass="11333">MTRAAGSGPRSCTSQPRGLPGLPGWAPLEAIGHTLAHDDAACNGGHVPIGIASSIRVPALLLGGGASPQVLQGGAWAAAEAIPGAAHRTLDGQTHDVAPAAPAPVLVEFLLAEAQ</sequence>
<gene>
    <name evidence="2" type="ORF">Dfulv_19170</name>
</gene>
<evidence type="ECO:0000256" key="1">
    <source>
        <dbReference type="SAM" id="MobiDB-lite"/>
    </source>
</evidence>
<dbReference type="SUPFAM" id="SSF53474">
    <property type="entry name" value="alpha/beta-Hydrolases"/>
    <property type="match status" value="1"/>
</dbReference>
<protein>
    <recommendedName>
        <fullName evidence="4">Alpha/beta hydrolase</fullName>
    </recommendedName>
</protein>
<dbReference type="InterPro" id="IPR029058">
    <property type="entry name" value="AB_hydrolase_fold"/>
</dbReference>
<proteinExistence type="predicted"/>
<dbReference type="RefSeq" id="WP_259865357.1">
    <property type="nucleotide sequence ID" value="NZ_BAAAST010000018.1"/>
</dbReference>